<evidence type="ECO:0000256" key="6">
    <source>
        <dbReference type="ARBA" id="ARBA00023136"/>
    </source>
</evidence>
<protein>
    <submittedName>
        <fullName evidence="8">APOPT family protein CG14806, mitochondrial</fullName>
    </submittedName>
</protein>
<evidence type="ECO:0000313" key="8">
    <source>
        <dbReference type="RefSeq" id="XP_028038170.1"/>
    </source>
</evidence>
<dbReference type="GeneID" id="114248932"/>
<evidence type="ECO:0000256" key="4">
    <source>
        <dbReference type="ARBA" id="ARBA00022946"/>
    </source>
</evidence>
<dbReference type="GO" id="GO:0005743">
    <property type="term" value="C:mitochondrial inner membrane"/>
    <property type="evidence" value="ECO:0007669"/>
    <property type="project" value="UniProtKB-SubCell"/>
</dbReference>
<dbReference type="PANTHER" id="PTHR31107">
    <property type="entry name" value="APOPTOGENIC PROTEIN 1, MITOCHONDRIAL"/>
    <property type="match status" value="1"/>
</dbReference>
<comment type="subcellular location">
    <subcellularLocation>
        <location evidence="1">Mitochondrion inner membrane</location>
        <topology evidence="1">Peripheral membrane protein</topology>
        <orientation evidence="1">Matrix side</orientation>
    </subcellularLocation>
</comment>
<dbReference type="RefSeq" id="XP_028038170.1">
    <property type="nucleotide sequence ID" value="XM_028182369.1"/>
</dbReference>
<evidence type="ECO:0000256" key="3">
    <source>
        <dbReference type="ARBA" id="ARBA00022792"/>
    </source>
</evidence>
<dbReference type="PANTHER" id="PTHR31107:SF2">
    <property type="entry name" value="CYTOCHROME C OXIDASE ASSEMBLY FACTOR 8"/>
    <property type="match status" value="1"/>
</dbReference>
<keyword evidence="3" id="KW-0999">Mitochondrion inner membrane</keyword>
<comment type="similarity">
    <text evidence="2">Belongs to the COA8 family.</text>
</comment>
<dbReference type="GO" id="GO:0097193">
    <property type="term" value="P:intrinsic apoptotic signaling pathway"/>
    <property type="evidence" value="ECO:0007669"/>
    <property type="project" value="InterPro"/>
</dbReference>
<gene>
    <name evidence="8" type="primary">LOC114248932</name>
</gene>
<name>A0A6J2K883_BOMMA</name>
<keyword evidence="7" id="KW-1185">Reference proteome</keyword>
<dbReference type="AlphaFoldDB" id="A0A6J2K883"/>
<keyword evidence="6" id="KW-0472">Membrane</keyword>
<sequence>MNSIVMVPIRVKNIKRHKVWSYLLLRQLNTNDSKCVQIPNPKKISSDMVGPPDPVSNLRRVIFKQPTNETKMEKTYREMRTEVQEFNQKFWTHHNTRFFQEREDYLKKNLPEGQQNLSADEMSVFYKAFLDKNWKAHISYNIEWYKKNFKLLRLGLHVRLRKLLKIKDQ</sequence>
<keyword evidence="5" id="KW-0496">Mitochondrion</keyword>
<evidence type="ECO:0000256" key="1">
    <source>
        <dbReference type="ARBA" id="ARBA00004443"/>
    </source>
</evidence>
<evidence type="ECO:0000256" key="5">
    <source>
        <dbReference type="ARBA" id="ARBA00023128"/>
    </source>
</evidence>
<dbReference type="Pfam" id="PF10231">
    <property type="entry name" value="COA8"/>
    <property type="match status" value="1"/>
</dbReference>
<dbReference type="CTD" id="84334"/>
<dbReference type="OrthoDB" id="6246201at2759"/>
<reference evidence="8" key="1">
    <citation type="submission" date="2025-08" db="UniProtKB">
        <authorList>
            <consortium name="RefSeq"/>
        </authorList>
    </citation>
    <scope>IDENTIFICATION</scope>
    <source>
        <tissue evidence="8">Silk gland</tissue>
    </source>
</reference>
<keyword evidence="4" id="KW-0809">Transit peptide</keyword>
<accession>A0A6J2K883</accession>
<dbReference type="Proteomes" id="UP000504629">
    <property type="component" value="Unplaced"/>
</dbReference>
<organism evidence="7 8">
    <name type="scientific">Bombyx mandarina</name>
    <name type="common">Wild silk moth</name>
    <name type="synonym">Wild silkworm</name>
    <dbReference type="NCBI Taxonomy" id="7092"/>
    <lineage>
        <taxon>Eukaryota</taxon>
        <taxon>Metazoa</taxon>
        <taxon>Ecdysozoa</taxon>
        <taxon>Arthropoda</taxon>
        <taxon>Hexapoda</taxon>
        <taxon>Insecta</taxon>
        <taxon>Pterygota</taxon>
        <taxon>Neoptera</taxon>
        <taxon>Endopterygota</taxon>
        <taxon>Lepidoptera</taxon>
        <taxon>Glossata</taxon>
        <taxon>Ditrysia</taxon>
        <taxon>Bombycoidea</taxon>
        <taxon>Bombycidae</taxon>
        <taxon>Bombycinae</taxon>
        <taxon>Bombyx</taxon>
    </lineage>
</organism>
<dbReference type="InterPro" id="IPR018796">
    <property type="entry name" value="COA8"/>
</dbReference>
<evidence type="ECO:0000313" key="7">
    <source>
        <dbReference type="Proteomes" id="UP000504629"/>
    </source>
</evidence>
<proteinExistence type="inferred from homology"/>
<evidence type="ECO:0000256" key="2">
    <source>
        <dbReference type="ARBA" id="ARBA00005453"/>
    </source>
</evidence>
<dbReference type="KEGG" id="bman:114248932"/>